<dbReference type="Proteomes" id="UP000821853">
    <property type="component" value="Chromosome 5"/>
</dbReference>
<dbReference type="GO" id="GO:0003676">
    <property type="term" value="F:nucleic acid binding"/>
    <property type="evidence" value="ECO:0007669"/>
    <property type="project" value="InterPro"/>
</dbReference>
<evidence type="ECO:0000313" key="2">
    <source>
        <dbReference type="EMBL" id="KAH9374876.1"/>
    </source>
</evidence>
<protein>
    <recommendedName>
        <fullName evidence="1">DDE-1 domain-containing protein</fullName>
    </recommendedName>
</protein>
<dbReference type="Pfam" id="PF03184">
    <property type="entry name" value="DDE_1"/>
    <property type="match status" value="1"/>
</dbReference>
<dbReference type="AlphaFoldDB" id="A0A9J6GKF7"/>
<name>A0A9J6GKF7_HAELO</name>
<comment type="caution">
    <text evidence="2">The sequence shown here is derived from an EMBL/GenBank/DDBJ whole genome shotgun (WGS) entry which is preliminary data.</text>
</comment>
<organism evidence="2 3">
    <name type="scientific">Haemaphysalis longicornis</name>
    <name type="common">Bush tick</name>
    <dbReference type="NCBI Taxonomy" id="44386"/>
    <lineage>
        <taxon>Eukaryota</taxon>
        <taxon>Metazoa</taxon>
        <taxon>Ecdysozoa</taxon>
        <taxon>Arthropoda</taxon>
        <taxon>Chelicerata</taxon>
        <taxon>Arachnida</taxon>
        <taxon>Acari</taxon>
        <taxon>Parasitiformes</taxon>
        <taxon>Ixodida</taxon>
        <taxon>Ixodoidea</taxon>
        <taxon>Ixodidae</taxon>
        <taxon>Haemaphysalinae</taxon>
        <taxon>Haemaphysalis</taxon>
    </lineage>
</organism>
<gene>
    <name evidence="2" type="ORF">HPB48_014682</name>
</gene>
<reference evidence="2 3" key="1">
    <citation type="journal article" date="2020" name="Cell">
        <title>Large-Scale Comparative Analyses of Tick Genomes Elucidate Their Genetic Diversity and Vector Capacities.</title>
        <authorList>
            <consortium name="Tick Genome and Microbiome Consortium (TIGMIC)"/>
            <person name="Jia N."/>
            <person name="Wang J."/>
            <person name="Shi W."/>
            <person name="Du L."/>
            <person name="Sun Y."/>
            <person name="Zhan W."/>
            <person name="Jiang J.F."/>
            <person name="Wang Q."/>
            <person name="Zhang B."/>
            <person name="Ji P."/>
            <person name="Bell-Sakyi L."/>
            <person name="Cui X.M."/>
            <person name="Yuan T.T."/>
            <person name="Jiang B.G."/>
            <person name="Yang W.F."/>
            <person name="Lam T.T."/>
            <person name="Chang Q.C."/>
            <person name="Ding S.J."/>
            <person name="Wang X.J."/>
            <person name="Zhu J.G."/>
            <person name="Ruan X.D."/>
            <person name="Zhao L."/>
            <person name="Wei J.T."/>
            <person name="Ye R.Z."/>
            <person name="Que T.C."/>
            <person name="Du C.H."/>
            <person name="Zhou Y.H."/>
            <person name="Cheng J.X."/>
            <person name="Dai P.F."/>
            <person name="Guo W.B."/>
            <person name="Han X.H."/>
            <person name="Huang E.J."/>
            <person name="Li L.F."/>
            <person name="Wei W."/>
            <person name="Gao Y.C."/>
            <person name="Liu J.Z."/>
            <person name="Shao H.Z."/>
            <person name="Wang X."/>
            <person name="Wang C.C."/>
            <person name="Yang T.C."/>
            <person name="Huo Q.B."/>
            <person name="Li W."/>
            <person name="Chen H.Y."/>
            <person name="Chen S.E."/>
            <person name="Zhou L.G."/>
            <person name="Ni X.B."/>
            <person name="Tian J.H."/>
            <person name="Sheng Y."/>
            <person name="Liu T."/>
            <person name="Pan Y.S."/>
            <person name="Xia L.Y."/>
            <person name="Li J."/>
            <person name="Zhao F."/>
            <person name="Cao W.C."/>
        </authorList>
    </citation>
    <scope>NUCLEOTIDE SEQUENCE [LARGE SCALE GENOMIC DNA]</scope>
    <source>
        <strain evidence="2">HaeL-2018</strain>
    </source>
</reference>
<dbReference type="OrthoDB" id="10056141at2759"/>
<dbReference type="EMBL" id="JABSTR010000007">
    <property type="protein sequence ID" value="KAH9374876.1"/>
    <property type="molecule type" value="Genomic_DNA"/>
</dbReference>
<evidence type="ECO:0000259" key="1">
    <source>
        <dbReference type="Pfam" id="PF03184"/>
    </source>
</evidence>
<proteinExistence type="predicted"/>
<keyword evidence="3" id="KW-1185">Reference proteome</keyword>
<feature type="domain" description="DDE-1" evidence="1">
    <location>
        <begin position="1"/>
        <end position="67"/>
    </location>
</feature>
<dbReference type="InterPro" id="IPR004875">
    <property type="entry name" value="DDE_SF_endonuclease_dom"/>
</dbReference>
<evidence type="ECO:0000313" key="3">
    <source>
        <dbReference type="Proteomes" id="UP000821853"/>
    </source>
</evidence>
<accession>A0A9J6GKF7</accession>
<dbReference type="VEuPathDB" id="VectorBase:HLOH_056228"/>
<sequence>MTRALFENWLREWDQELAKTRRKVCLLLDNCSAPHCLVSLKHIELCFFAPNATTTVQPLDQGIIRAFIQERPPKTPR</sequence>